<dbReference type="EMBL" id="FOEE01000012">
    <property type="protein sequence ID" value="SEP14984.1"/>
    <property type="molecule type" value="Genomic_DNA"/>
</dbReference>
<dbReference type="Proteomes" id="UP000198960">
    <property type="component" value="Unassembled WGS sequence"/>
</dbReference>
<sequence>MTARHVTAARLHGTSLRAPREVRPGMSDWHVAIGSLVHQCAAAIAEHRGEQPGAIAQRATEWVNAAARDTRVFGNLAKARAQITSLACAYLHRYAPDMDADYLGAEIPFDGGRVDLVWSIPGLGIVIDELKTTAWVRLNVDASMLAQPQRYREFGVQKWDSGFAGVRFLPLRNPGEARFISADGEVHRLTDSPAATLRKDAA</sequence>
<organism evidence="1 2">
    <name type="scientific">Trujillonella endophytica</name>
    <dbReference type="NCBI Taxonomy" id="673521"/>
    <lineage>
        <taxon>Bacteria</taxon>
        <taxon>Bacillati</taxon>
        <taxon>Actinomycetota</taxon>
        <taxon>Actinomycetes</taxon>
        <taxon>Geodermatophilales</taxon>
        <taxon>Geodermatophilaceae</taxon>
        <taxon>Trujillonella</taxon>
    </lineage>
</organism>
<name>A0A1H8VI52_9ACTN</name>
<reference evidence="2" key="1">
    <citation type="submission" date="2016-10" db="EMBL/GenBank/DDBJ databases">
        <authorList>
            <person name="Varghese N."/>
            <person name="Submissions S."/>
        </authorList>
    </citation>
    <scope>NUCLEOTIDE SEQUENCE [LARGE SCALE GENOMIC DNA]</scope>
    <source>
        <strain evidence="2">DSM 45413</strain>
    </source>
</reference>
<proteinExistence type="predicted"/>
<accession>A0A1H8VI52</accession>
<evidence type="ECO:0008006" key="3">
    <source>
        <dbReference type="Google" id="ProtNLM"/>
    </source>
</evidence>
<evidence type="ECO:0000313" key="1">
    <source>
        <dbReference type="EMBL" id="SEP14984.1"/>
    </source>
</evidence>
<protein>
    <recommendedName>
        <fullName evidence="3">PD-(D/E)XK nuclease superfamily protein</fullName>
    </recommendedName>
</protein>
<keyword evidence="2" id="KW-1185">Reference proteome</keyword>
<dbReference type="AlphaFoldDB" id="A0A1H8VI52"/>
<gene>
    <name evidence="1" type="ORF">SAMN05660991_03552</name>
</gene>
<dbReference type="STRING" id="673521.SAMN05660991_03552"/>
<evidence type="ECO:0000313" key="2">
    <source>
        <dbReference type="Proteomes" id="UP000198960"/>
    </source>
</evidence>